<keyword evidence="4" id="KW-1185">Reference proteome</keyword>
<proteinExistence type="predicted"/>
<sequence length="422" mass="47346">MLDRLRDLRNRYLDLQIFHIFGKLIMGLLLVSRRAALTVAGPFDLWTEIGSNICPPAFLVYWETKRPFGSAPMTPELRGLIATLHRGNPRWLEFTVERIRATYSLPPGKNRATPIGLAAPVRPGRGRRNKSKLVLSIKPRLDYLRFQNQFRSGTREQEVLLDRPDASFEVGSSERARKPRQGPVLRSRSQAQSPGLVVRPVVIAVLVDGARTTPNNSTGSVGDRPRDDDVNSSIHQNRRRVLEDINYAMEASNEYAALMEKQLADFPSKEVIGGHLLTIQQLRGELEAARVKEQQREAEVEELKGKLAAAEVEKVAIQSDLDSVKEKHRRELKGRGAAAHNECHLARCSLTREYEAILAAVRARIEALTVYSKADYELEEELERLKCQEVSLDVDYGLASVSDPSLSRLDLPQISGDSSNQD</sequence>
<comment type="caution">
    <text evidence="3">The sequence shown here is derived from an EMBL/GenBank/DDBJ whole genome shotgun (WGS) entry which is preliminary data.</text>
</comment>
<feature type="region of interest" description="Disordered" evidence="2">
    <location>
        <begin position="169"/>
        <end position="191"/>
    </location>
</feature>
<feature type="coiled-coil region" evidence="1">
    <location>
        <begin position="279"/>
        <end position="327"/>
    </location>
</feature>
<name>A0ABQ7ZHG2_BRANA</name>
<evidence type="ECO:0000313" key="3">
    <source>
        <dbReference type="EMBL" id="KAH0879649.1"/>
    </source>
</evidence>
<evidence type="ECO:0000313" key="4">
    <source>
        <dbReference type="Proteomes" id="UP000824890"/>
    </source>
</evidence>
<evidence type="ECO:0000256" key="2">
    <source>
        <dbReference type="SAM" id="MobiDB-lite"/>
    </source>
</evidence>
<feature type="region of interest" description="Disordered" evidence="2">
    <location>
        <begin position="402"/>
        <end position="422"/>
    </location>
</feature>
<reference evidence="3 4" key="1">
    <citation type="submission" date="2021-05" db="EMBL/GenBank/DDBJ databases">
        <title>Genome Assembly of Synthetic Allotetraploid Brassica napus Reveals Homoeologous Exchanges between Subgenomes.</title>
        <authorList>
            <person name="Davis J.T."/>
        </authorList>
    </citation>
    <scope>NUCLEOTIDE SEQUENCE [LARGE SCALE GENOMIC DNA]</scope>
    <source>
        <strain evidence="4">cv. Da-Ae</strain>
        <tissue evidence="3">Seedling</tissue>
    </source>
</reference>
<keyword evidence="1" id="KW-0175">Coiled coil</keyword>
<dbReference type="Proteomes" id="UP000824890">
    <property type="component" value="Unassembled WGS sequence"/>
</dbReference>
<protein>
    <submittedName>
        <fullName evidence="3">Uncharacterized protein</fullName>
    </submittedName>
</protein>
<organism evidence="3 4">
    <name type="scientific">Brassica napus</name>
    <name type="common">Rape</name>
    <dbReference type="NCBI Taxonomy" id="3708"/>
    <lineage>
        <taxon>Eukaryota</taxon>
        <taxon>Viridiplantae</taxon>
        <taxon>Streptophyta</taxon>
        <taxon>Embryophyta</taxon>
        <taxon>Tracheophyta</taxon>
        <taxon>Spermatophyta</taxon>
        <taxon>Magnoliopsida</taxon>
        <taxon>eudicotyledons</taxon>
        <taxon>Gunneridae</taxon>
        <taxon>Pentapetalae</taxon>
        <taxon>rosids</taxon>
        <taxon>malvids</taxon>
        <taxon>Brassicales</taxon>
        <taxon>Brassicaceae</taxon>
        <taxon>Brassiceae</taxon>
        <taxon>Brassica</taxon>
    </lineage>
</organism>
<dbReference type="EMBL" id="JAGKQM010000015">
    <property type="protein sequence ID" value="KAH0879649.1"/>
    <property type="molecule type" value="Genomic_DNA"/>
</dbReference>
<evidence type="ECO:0000256" key="1">
    <source>
        <dbReference type="SAM" id="Coils"/>
    </source>
</evidence>
<gene>
    <name evidence="3" type="ORF">HID58_067043</name>
</gene>
<feature type="region of interest" description="Disordered" evidence="2">
    <location>
        <begin position="212"/>
        <end position="231"/>
    </location>
</feature>
<accession>A0ABQ7ZHG2</accession>